<accession>A0ABN9FRZ1</accession>
<evidence type="ECO:0000313" key="2">
    <source>
        <dbReference type="EMBL" id="CAI9599831.1"/>
    </source>
</evidence>
<gene>
    <name evidence="2" type="ORF">SPARVUS_LOCUS12672440</name>
</gene>
<keyword evidence="3" id="KW-1185">Reference proteome</keyword>
<organism evidence="2 3">
    <name type="scientific">Staurois parvus</name>
    <dbReference type="NCBI Taxonomy" id="386267"/>
    <lineage>
        <taxon>Eukaryota</taxon>
        <taxon>Metazoa</taxon>
        <taxon>Chordata</taxon>
        <taxon>Craniata</taxon>
        <taxon>Vertebrata</taxon>
        <taxon>Euteleostomi</taxon>
        <taxon>Amphibia</taxon>
        <taxon>Batrachia</taxon>
        <taxon>Anura</taxon>
        <taxon>Neobatrachia</taxon>
        <taxon>Ranoidea</taxon>
        <taxon>Ranidae</taxon>
        <taxon>Staurois</taxon>
    </lineage>
</organism>
<dbReference type="EMBL" id="CATNWA010017354">
    <property type="protein sequence ID" value="CAI9599831.1"/>
    <property type="molecule type" value="Genomic_DNA"/>
</dbReference>
<protein>
    <submittedName>
        <fullName evidence="2">Uncharacterized protein</fullName>
    </submittedName>
</protein>
<comment type="caution">
    <text evidence="2">The sequence shown here is derived from an EMBL/GenBank/DDBJ whole genome shotgun (WGS) entry which is preliminary data.</text>
</comment>
<feature type="region of interest" description="Disordered" evidence="1">
    <location>
        <begin position="1"/>
        <end position="42"/>
    </location>
</feature>
<evidence type="ECO:0000313" key="3">
    <source>
        <dbReference type="Proteomes" id="UP001162483"/>
    </source>
</evidence>
<proteinExistence type="predicted"/>
<evidence type="ECO:0000256" key="1">
    <source>
        <dbReference type="SAM" id="MobiDB-lite"/>
    </source>
</evidence>
<reference evidence="2" key="1">
    <citation type="submission" date="2023-05" db="EMBL/GenBank/DDBJ databases">
        <authorList>
            <person name="Stuckert A."/>
        </authorList>
    </citation>
    <scope>NUCLEOTIDE SEQUENCE</scope>
</reference>
<name>A0ABN9FRZ1_9NEOB</name>
<sequence length="42" mass="4309">MRATSASDCLGDCNGSGSGYLSNLGTRSPKVPILNGERGTKH</sequence>
<dbReference type="Proteomes" id="UP001162483">
    <property type="component" value="Unassembled WGS sequence"/>
</dbReference>